<comment type="subcellular location">
    <subcellularLocation>
        <location evidence="1">Cell membrane</location>
        <topology evidence="1">Lipid-anchor</topology>
    </subcellularLocation>
</comment>
<dbReference type="CDD" id="cd06304">
    <property type="entry name" value="PBP1_BmpA_Med_PnrA-like"/>
    <property type="match status" value="1"/>
</dbReference>
<evidence type="ECO:0000256" key="1">
    <source>
        <dbReference type="ARBA" id="ARBA00004193"/>
    </source>
</evidence>
<dbReference type="PANTHER" id="PTHR34296:SF2">
    <property type="entry name" value="ABC TRANSPORTER GUANOSINE-BINDING PROTEIN NUPN"/>
    <property type="match status" value="1"/>
</dbReference>
<keyword evidence="5 9" id="KW-0732">Signal</keyword>
<dbReference type="EMBL" id="FWDO01000004">
    <property type="protein sequence ID" value="SLM18395.1"/>
    <property type="molecule type" value="Genomic_DNA"/>
</dbReference>
<protein>
    <submittedName>
        <fullName evidence="11">Putative ABC-type transport system, periplasmic component/surface lipoprotein</fullName>
    </submittedName>
</protein>
<dbReference type="AlphaFoldDB" id="A0A3P3XQ53"/>
<dbReference type="Pfam" id="PF02608">
    <property type="entry name" value="Bmp"/>
    <property type="match status" value="1"/>
</dbReference>
<comment type="similarity">
    <text evidence="2">Belongs to the BMP lipoprotein family.</text>
</comment>
<keyword evidence="3" id="KW-0813">Transport</keyword>
<evidence type="ECO:0000259" key="10">
    <source>
        <dbReference type="Pfam" id="PF02608"/>
    </source>
</evidence>
<organism evidence="11">
    <name type="scientific">uncultured spirochete</name>
    <dbReference type="NCBI Taxonomy" id="156406"/>
    <lineage>
        <taxon>Bacteria</taxon>
        <taxon>Pseudomonadati</taxon>
        <taxon>Spirochaetota</taxon>
        <taxon>Spirochaetia</taxon>
        <taxon>Spirochaetales</taxon>
        <taxon>environmental samples</taxon>
    </lineage>
</organism>
<dbReference type="InterPro" id="IPR028082">
    <property type="entry name" value="Peripla_BP_I"/>
</dbReference>
<evidence type="ECO:0000256" key="6">
    <source>
        <dbReference type="ARBA" id="ARBA00023136"/>
    </source>
</evidence>
<sequence>MKRLVLMMLALCVAFGSVYAVPKNKIKIAMIVESTVDDKGWCQSMHDAIMAVQKKYGSSLVEYSYSEKMKPVDAGSAARQYVAKGYDIIIGHGAQYKNLMLEMAEEFPKTTFAFGTSGEIGPKNVFTYMPESEETGYINGVIAGLVTKTNIIGLVGPVDGGDAARYNRGFVLGVRSVNPKAQVQVAYTGSFGDYVKAAELAHTQIKAGADVLTGSAQQALGALRAVAEYKDKAIWWVGQDTAQLGIPEGYKVIAAASYAYEAVVENLIDKRQAGVLGGECIPLNFANGGFVYQFNDKVGPVLTADIRKSAEKAKADISSGKLSIDWQSVK</sequence>
<dbReference type="SUPFAM" id="SSF53822">
    <property type="entry name" value="Periplasmic binding protein-like I"/>
    <property type="match status" value="1"/>
</dbReference>
<evidence type="ECO:0000256" key="2">
    <source>
        <dbReference type="ARBA" id="ARBA00008610"/>
    </source>
</evidence>
<evidence type="ECO:0000256" key="3">
    <source>
        <dbReference type="ARBA" id="ARBA00022448"/>
    </source>
</evidence>
<feature type="signal peptide" evidence="9">
    <location>
        <begin position="1"/>
        <end position="20"/>
    </location>
</feature>
<dbReference type="InterPro" id="IPR003760">
    <property type="entry name" value="PnrA-like"/>
</dbReference>
<name>A0A3P3XQ53_9SPIR</name>
<dbReference type="InterPro" id="IPR050957">
    <property type="entry name" value="BMP_lipoprotein"/>
</dbReference>
<dbReference type="GO" id="GO:0005886">
    <property type="term" value="C:plasma membrane"/>
    <property type="evidence" value="ECO:0007669"/>
    <property type="project" value="UniProtKB-SubCell"/>
</dbReference>
<keyword evidence="4" id="KW-1003">Cell membrane</keyword>
<evidence type="ECO:0000256" key="7">
    <source>
        <dbReference type="ARBA" id="ARBA00023139"/>
    </source>
</evidence>
<evidence type="ECO:0000313" key="11">
    <source>
        <dbReference type="EMBL" id="SLM18395.1"/>
    </source>
</evidence>
<evidence type="ECO:0000256" key="4">
    <source>
        <dbReference type="ARBA" id="ARBA00022475"/>
    </source>
</evidence>
<reference evidence="11" key="1">
    <citation type="submission" date="2017-02" db="EMBL/GenBank/DDBJ databases">
        <authorList>
            <person name="Regsiter A."/>
            <person name="William W."/>
        </authorList>
    </citation>
    <scope>NUCLEOTIDE SEQUENCE</scope>
    <source>
        <strain evidence="11">BdmA 4</strain>
    </source>
</reference>
<evidence type="ECO:0000256" key="5">
    <source>
        <dbReference type="ARBA" id="ARBA00022729"/>
    </source>
</evidence>
<keyword evidence="7" id="KW-0564">Palmitate</keyword>
<feature type="domain" description="ABC transporter substrate-binding protein PnrA-like" evidence="10">
    <location>
        <begin position="25"/>
        <end position="248"/>
    </location>
</feature>
<feature type="chain" id="PRO_5018322033" evidence="9">
    <location>
        <begin position="21"/>
        <end position="330"/>
    </location>
</feature>
<keyword evidence="6" id="KW-0472">Membrane</keyword>
<keyword evidence="8 11" id="KW-0449">Lipoprotein</keyword>
<proteinExistence type="inferred from homology"/>
<gene>
    <name evidence="11" type="ORF">SPIRO4BDMA_40967</name>
</gene>
<dbReference type="Gene3D" id="3.40.50.2300">
    <property type="match status" value="2"/>
</dbReference>
<evidence type="ECO:0000256" key="9">
    <source>
        <dbReference type="SAM" id="SignalP"/>
    </source>
</evidence>
<accession>A0A3P3XQ53</accession>
<evidence type="ECO:0000256" key="8">
    <source>
        <dbReference type="ARBA" id="ARBA00023288"/>
    </source>
</evidence>
<dbReference type="PANTHER" id="PTHR34296">
    <property type="entry name" value="TRANSCRIPTIONAL ACTIVATOR PROTEIN MED"/>
    <property type="match status" value="1"/>
</dbReference>